<dbReference type="Gene3D" id="3.30.505.10">
    <property type="entry name" value="SH2 domain"/>
    <property type="match status" value="1"/>
</dbReference>
<evidence type="ECO:0000256" key="6">
    <source>
        <dbReference type="SAM" id="MobiDB-lite"/>
    </source>
</evidence>
<dbReference type="Proteomes" id="UP001152759">
    <property type="component" value="Chromosome 3"/>
</dbReference>
<feature type="domain" description="SOCS box" evidence="8">
    <location>
        <begin position="609"/>
        <end position="659"/>
    </location>
</feature>
<dbReference type="SMART" id="SM00253">
    <property type="entry name" value="SOCS"/>
    <property type="match status" value="1"/>
</dbReference>
<evidence type="ECO:0000259" key="8">
    <source>
        <dbReference type="PROSITE" id="PS50225"/>
    </source>
</evidence>
<dbReference type="PANTHER" id="PTHR10155:SF5">
    <property type="entry name" value="SUPPRESSOR OF CYTOKINE SIGNALING 7"/>
    <property type="match status" value="1"/>
</dbReference>
<feature type="domain" description="SH2" evidence="7">
    <location>
        <begin position="508"/>
        <end position="614"/>
    </location>
</feature>
<dbReference type="GO" id="GO:0035556">
    <property type="term" value="P:intracellular signal transduction"/>
    <property type="evidence" value="ECO:0007669"/>
    <property type="project" value="InterPro"/>
</dbReference>
<keyword evidence="1" id="KW-0341">Growth regulation</keyword>
<dbReference type="SMART" id="SM00252">
    <property type="entry name" value="SH2"/>
    <property type="match status" value="1"/>
</dbReference>
<dbReference type="GO" id="GO:0046854">
    <property type="term" value="P:phosphatidylinositol phosphate biosynthetic process"/>
    <property type="evidence" value="ECO:0007669"/>
    <property type="project" value="TreeGrafter"/>
</dbReference>
<name>A0A9P0AAB8_BEMTA</name>
<dbReference type="SMART" id="SM00969">
    <property type="entry name" value="SOCS_box"/>
    <property type="match status" value="1"/>
</dbReference>
<dbReference type="CDD" id="cd10388">
    <property type="entry name" value="SH2_SOCS7"/>
    <property type="match status" value="1"/>
</dbReference>
<keyword evidence="2" id="KW-0734">Signal transduction inhibitor</keyword>
<dbReference type="GO" id="GO:0009968">
    <property type="term" value="P:negative regulation of signal transduction"/>
    <property type="evidence" value="ECO:0007669"/>
    <property type="project" value="UniProtKB-KW"/>
</dbReference>
<keyword evidence="4 5" id="KW-0727">SH2 domain</keyword>
<dbReference type="InterPro" id="IPR001496">
    <property type="entry name" value="SOCS_box"/>
</dbReference>
<protein>
    <recommendedName>
        <fullName evidence="11">Suppressor of cytokine signaling 7</fullName>
    </recommendedName>
</protein>
<evidence type="ECO:0000259" key="7">
    <source>
        <dbReference type="PROSITE" id="PS50001"/>
    </source>
</evidence>
<dbReference type="InterPro" id="IPR036860">
    <property type="entry name" value="SH2_dom_sf"/>
</dbReference>
<dbReference type="KEGG" id="btab:109031120"/>
<dbReference type="CDD" id="cd03741">
    <property type="entry name" value="SOCS_SOCS7"/>
    <property type="match status" value="1"/>
</dbReference>
<dbReference type="PROSITE" id="PS50225">
    <property type="entry name" value="SOCS"/>
    <property type="match status" value="1"/>
</dbReference>
<evidence type="ECO:0000256" key="2">
    <source>
        <dbReference type="ARBA" id="ARBA00022700"/>
    </source>
</evidence>
<dbReference type="PROSITE" id="PS50001">
    <property type="entry name" value="SH2"/>
    <property type="match status" value="1"/>
</dbReference>
<dbReference type="InterPro" id="IPR000980">
    <property type="entry name" value="SH2"/>
</dbReference>
<evidence type="ECO:0000256" key="5">
    <source>
        <dbReference type="PROSITE-ProRule" id="PRU00191"/>
    </source>
</evidence>
<evidence type="ECO:0000313" key="10">
    <source>
        <dbReference type="Proteomes" id="UP001152759"/>
    </source>
</evidence>
<keyword evidence="3" id="KW-0833">Ubl conjugation pathway</keyword>
<keyword evidence="10" id="KW-1185">Reference proteome</keyword>
<dbReference type="Pfam" id="PF07525">
    <property type="entry name" value="SOCS_box"/>
    <property type="match status" value="1"/>
</dbReference>
<evidence type="ECO:0000256" key="1">
    <source>
        <dbReference type="ARBA" id="ARBA00022604"/>
    </source>
</evidence>
<dbReference type="InterPro" id="IPR036036">
    <property type="entry name" value="SOCS_box-like_dom_sf"/>
</dbReference>
<dbReference type="PANTHER" id="PTHR10155">
    <property type="entry name" value="PHOSPHATIDYLINOSITOL 3-KINASE REGULATORY SUBUNIT"/>
    <property type="match status" value="1"/>
</dbReference>
<dbReference type="GO" id="GO:0046935">
    <property type="term" value="F:1-phosphatidylinositol-3-kinase regulator activity"/>
    <property type="evidence" value="ECO:0007669"/>
    <property type="project" value="TreeGrafter"/>
</dbReference>
<gene>
    <name evidence="9" type="ORF">BEMITA_LOCUS5734</name>
</gene>
<evidence type="ECO:0000256" key="3">
    <source>
        <dbReference type="ARBA" id="ARBA00022786"/>
    </source>
</evidence>
<proteinExistence type="predicted"/>
<evidence type="ECO:0000256" key="4">
    <source>
        <dbReference type="ARBA" id="ARBA00022999"/>
    </source>
</evidence>
<reference evidence="9" key="1">
    <citation type="submission" date="2021-12" db="EMBL/GenBank/DDBJ databases">
        <authorList>
            <person name="King R."/>
        </authorList>
    </citation>
    <scope>NUCLEOTIDE SEQUENCE</scope>
</reference>
<dbReference type="EMBL" id="OU963864">
    <property type="protein sequence ID" value="CAH0386648.1"/>
    <property type="molecule type" value="Genomic_DNA"/>
</dbReference>
<evidence type="ECO:0000313" key="9">
    <source>
        <dbReference type="EMBL" id="CAH0386648.1"/>
    </source>
</evidence>
<accession>A0A9P0AAB8</accession>
<dbReference type="Pfam" id="PF00017">
    <property type="entry name" value="SH2"/>
    <property type="match status" value="1"/>
</dbReference>
<organism evidence="9 10">
    <name type="scientific">Bemisia tabaci</name>
    <name type="common">Sweetpotato whitefly</name>
    <name type="synonym">Aleurodes tabaci</name>
    <dbReference type="NCBI Taxonomy" id="7038"/>
    <lineage>
        <taxon>Eukaryota</taxon>
        <taxon>Metazoa</taxon>
        <taxon>Ecdysozoa</taxon>
        <taxon>Arthropoda</taxon>
        <taxon>Hexapoda</taxon>
        <taxon>Insecta</taxon>
        <taxon>Pterygota</taxon>
        <taxon>Neoptera</taxon>
        <taxon>Paraneoptera</taxon>
        <taxon>Hemiptera</taxon>
        <taxon>Sternorrhyncha</taxon>
        <taxon>Aleyrodoidea</taxon>
        <taxon>Aleyrodidae</taxon>
        <taxon>Aleyrodinae</taxon>
        <taxon>Bemisia</taxon>
    </lineage>
</organism>
<dbReference type="SUPFAM" id="SSF158235">
    <property type="entry name" value="SOCS box-like"/>
    <property type="match status" value="1"/>
</dbReference>
<dbReference type="SUPFAM" id="SSF55550">
    <property type="entry name" value="SH2 domain"/>
    <property type="match status" value="1"/>
</dbReference>
<feature type="region of interest" description="Disordered" evidence="6">
    <location>
        <begin position="272"/>
        <end position="297"/>
    </location>
</feature>
<evidence type="ECO:0008006" key="11">
    <source>
        <dbReference type="Google" id="ProtNLM"/>
    </source>
</evidence>
<feature type="region of interest" description="Disordered" evidence="6">
    <location>
        <begin position="382"/>
        <end position="424"/>
    </location>
</feature>
<dbReference type="AlphaFoldDB" id="A0A9P0AAB8"/>
<dbReference type="InterPro" id="IPR037346">
    <property type="entry name" value="SOCS7_SOCS"/>
</dbReference>
<dbReference type="InterPro" id="IPR035866">
    <property type="entry name" value="SOCS7_SH2"/>
</dbReference>
<feature type="compositionally biased region" description="Low complexity" evidence="6">
    <location>
        <begin position="382"/>
        <end position="395"/>
    </location>
</feature>
<dbReference type="GO" id="GO:0005942">
    <property type="term" value="C:phosphatidylinositol 3-kinase complex"/>
    <property type="evidence" value="ECO:0007669"/>
    <property type="project" value="TreeGrafter"/>
</dbReference>
<sequence length="684" mass="77377">MDSPPSCSVTLSEILVLSEDSGLLLTSDHSGSLDVVSSCSDQSSHCYYTMECPESEDEEETDKSGLIHDNLCNENCNTVKRYPKKVPEMEKQLIPTIDPPLEFQDKPPSSSHDLSVELIQKVAEEITDSIISECMRLFISEHLKRDEDPPSLNKMDAKTSQKRMFWTSELIYSTSSRSSLSSSRLSSSHNSLSVTAANKVDDSSFITSAMSHDILSITDMYNVPLDSDIYAIPADSVRGKDKKKVPHKLYRYNTSKKKDPLSAIESNVSSSFCNYNPNRKQKRHSTPSRSMSTPASGEPIQMTLQQVRQFLHNLYSSSSSETLSKTKQAVYKSYNLNVNDGRGQILKTNGSRRIVKCKKSKNLSKKTKDSCDNKNLSFNSNVNNNNVNSTSNNNNLDGFSDLQKNGVDGVKKLTQPPPSRSSFKSSLKQTLCNLFRLRKYSSPAESETQPTDTVLVVDVSKPPFQKRALPPVPGVSITFPQPDVEKFNQQDSIMDFATNIEKVKDYGWYWGPISGEAAEKILSNEPDGSFIVRDSSDDHYIFSLTFKLNGCVRHVRIEHDQGNFSFGSCTKFKSHTIVDFIENAVEHSRSGRYLFFLHRRPILGPMRVQLLHPVSRFKQVQSLQHMCRFVILKHVRKDLIPQLPLPRRMIDYLNVPHYYSEEFFEEEQTEISSPLHFFSFVAPQ</sequence>